<evidence type="ECO:0000313" key="3">
    <source>
        <dbReference type="Proteomes" id="UP000195440"/>
    </source>
</evidence>
<keyword evidence="1" id="KW-0812">Transmembrane</keyword>
<keyword evidence="3" id="KW-1185">Reference proteome</keyword>
<organism evidence="2 3">
    <name type="scientific">Pseudomonas caspiana</name>
    <dbReference type="NCBI Taxonomy" id="1451454"/>
    <lineage>
        <taxon>Bacteria</taxon>
        <taxon>Pseudomonadati</taxon>
        <taxon>Pseudomonadota</taxon>
        <taxon>Gammaproteobacteria</taxon>
        <taxon>Pseudomonadales</taxon>
        <taxon>Pseudomonadaceae</taxon>
        <taxon>Pseudomonas</taxon>
    </lineage>
</organism>
<evidence type="ECO:0008006" key="4">
    <source>
        <dbReference type="Google" id="ProtNLM"/>
    </source>
</evidence>
<evidence type="ECO:0000313" key="2">
    <source>
        <dbReference type="EMBL" id="OUM73514.1"/>
    </source>
</evidence>
<dbReference type="EMBL" id="LOHF01000009">
    <property type="protein sequence ID" value="OUM73514.1"/>
    <property type="molecule type" value="Genomic_DNA"/>
</dbReference>
<dbReference type="RefSeq" id="WP_087267556.1">
    <property type="nucleotide sequence ID" value="NZ_JBJGBV010000011.1"/>
</dbReference>
<dbReference type="AlphaFoldDB" id="A0A1Y3P9N7"/>
<reference evidence="2 3" key="1">
    <citation type="journal article" date="2017" name="Syst. Appl. Microbiol.">
        <title>Pseudomonas caspiana sp. nov., a citrus pathogen in the Pseudomonas syringae phylogenetic group.</title>
        <authorList>
            <person name="Busquets A."/>
            <person name="Gomila M."/>
            <person name="Beiki F."/>
            <person name="Mulet M."/>
            <person name="Rahimian H."/>
            <person name="Garcia-Valdes E."/>
            <person name="Lalucat J."/>
        </authorList>
    </citation>
    <scope>NUCLEOTIDE SEQUENCE [LARGE SCALE GENOMIC DNA]</scope>
    <source>
        <strain evidence="2 3">FBF102</strain>
    </source>
</reference>
<feature type="transmembrane region" description="Helical" evidence="1">
    <location>
        <begin position="51"/>
        <end position="72"/>
    </location>
</feature>
<protein>
    <recommendedName>
        <fullName evidence="4">Iron transporter</fullName>
    </recommendedName>
</protein>
<sequence length="101" mass="10731">MKKTTSTHLYRWMILSRVLAATTGGYVLSALVMSMLALLLPRVSGSDPASVVQVTTLLSFVLYTAVVIWVFSTASAWRAWLGLGLAALLTGAVIVGLTMTA</sequence>
<dbReference type="InterPro" id="IPR022109">
    <property type="entry name" value="DUF3649"/>
</dbReference>
<evidence type="ECO:0000256" key="1">
    <source>
        <dbReference type="SAM" id="Phobius"/>
    </source>
</evidence>
<dbReference type="Proteomes" id="UP000195440">
    <property type="component" value="Unassembled WGS sequence"/>
</dbReference>
<keyword evidence="1" id="KW-1133">Transmembrane helix</keyword>
<gene>
    <name evidence="2" type="ORF">AUC60_12615</name>
</gene>
<keyword evidence="1" id="KW-0472">Membrane</keyword>
<proteinExistence type="predicted"/>
<accession>A0A1Y3P9N7</accession>
<feature type="transmembrane region" description="Helical" evidence="1">
    <location>
        <begin position="12"/>
        <end position="39"/>
    </location>
</feature>
<dbReference type="OrthoDB" id="1684279at2"/>
<comment type="caution">
    <text evidence="2">The sequence shown here is derived from an EMBL/GenBank/DDBJ whole genome shotgun (WGS) entry which is preliminary data.</text>
</comment>
<feature type="transmembrane region" description="Helical" evidence="1">
    <location>
        <begin position="79"/>
        <end position="99"/>
    </location>
</feature>
<name>A0A1Y3P9N7_9PSED</name>
<dbReference type="Pfam" id="PF12365">
    <property type="entry name" value="DUF3649"/>
    <property type="match status" value="1"/>
</dbReference>